<evidence type="ECO:0000313" key="2">
    <source>
        <dbReference type="EnsemblPlants" id="OB11G20070.1"/>
    </source>
</evidence>
<feature type="region of interest" description="Disordered" evidence="1">
    <location>
        <begin position="88"/>
        <end position="108"/>
    </location>
</feature>
<protein>
    <submittedName>
        <fullName evidence="2">Uncharacterized protein</fullName>
    </submittedName>
</protein>
<evidence type="ECO:0000313" key="3">
    <source>
        <dbReference type="Proteomes" id="UP000006038"/>
    </source>
</evidence>
<dbReference type="Proteomes" id="UP000006038">
    <property type="component" value="Chromosome 11"/>
</dbReference>
<dbReference type="Gramene" id="OB11G20070.1">
    <property type="protein sequence ID" value="OB11G20070.1"/>
    <property type="gene ID" value="OB11G20070"/>
</dbReference>
<reference evidence="2" key="1">
    <citation type="journal article" date="2013" name="Nat. Commun.">
        <title>Whole-genome sequencing of Oryza brachyantha reveals mechanisms underlying Oryza genome evolution.</title>
        <authorList>
            <person name="Chen J."/>
            <person name="Huang Q."/>
            <person name="Gao D."/>
            <person name="Wang J."/>
            <person name="Lang Y."/>
            <person name="Liu T."/>
            <person name="Li B."/>
            <person name="Bai Z."/>
            <person name="Luis Goicoechea J."/>
            <person name="Liang C."/>
            <person name="Chen C."/>
            <person name="Zhang W."/>
            <person name="Sun S."/>
            <person name="Liao Y."/>
            <person name="Zhang X."/>
            <person name="Yang L."/>
            <person name="Song C."/>
            <person name="Wang M."/>
            <person name="Shi J."/>
            <person name="Liu G."/>
            <person name="Liu J."/>
            <person name="Zhou H."/>
            <person name="Zhou W."/>
            <person name="Yu Q."/>
            <person name="An N."/>
            <person name="Chen Y."/>
            <person name="Cai Q."/>
            <person name="Wang B."/>
            <person name="Liu B."/>
            <person name="Min J."/>
            <person name="Huang Y."/>
            <person name="Wu H."/>
            <person name="Li Z."/>
            <person name="Zhang Y."/>
            <person name="Yin Y."/>
            <person name="Song W."/>
            <person name="Jiang J."/>
            <person name="Jackson S.A."/>
            <person name="Wing R.A."/>
            <person name="Wang J."/>
            <person name="Chen M."/>
        </authorList>
    </citation>
    <scope>NUCLEOTIDE SEQUENCE [LARGE SCALE GENOMIC DNA]</scope>
    <source>
        <strain evidence="2">cv. IRGC 101232</strain>
    </source>
</reference>
<dbReference type="AlphaFoldDB" id="J3N871"/>
<evidence type="ECO:0000256" key="1">
    <source>
        <dbReference type="SAM" id="MobiDB-lite"/>
    </source>
</evidence>
<sequence length="108" mass="11502">MCRESVPSLQITSKPTPSFLSPNSKIGLFLLSYTSSLSPPRLHPICGEELHAKDRHSAALTWHHRRAATRHAASTHCAACVHGRAPRLVGGTAVPDDEAGGVGGRSEE</sequence>
<keyword evidence="3" id="KW-1185">Reference proteome</keyword>
<name>J3N871_ORYBR</name>
<reference evidence="2" key="2">
    <citation type="submission" date="2013-04" db="UniProtKB">
        <authorList>
            <consortium name="EnsemblPlants"/>
        </authorList>
    </citation>
    <scope>IDENTIFICATION</scope>
</reference>
<proteinExistence type="predicted"/>
<organism evidence="2">
    <name type="scientific">Oryza brachyantha</name>
    <name type="common">malo sina</name>
    <dbReference type="NCBI Taxonomy" id="4533"/>
    <lineage>
        <taxon>Eukaryota</taxon>
        <taxon>Viridiplantae</taxon>
        <taxon>Streptophyta</taxon>
        <taxon>Embryophyta</taxon>
        <taxon>Tracheophyta</taxon>
        <taxon>Spermatophyta</taxon>
        <taxon>Magnoliopsida</taxon>
        <taxon>Liliopsida</taxon>
        <taxon>Poales</taxon>
        <taxon>Poaceae</taxon>
        <taxon>BOP clade</taxon>
        <taxon>Oryzoideae</taxon>
        <taxon>Oryzeae</taxon>
        <taxon>Oryzinae</taxon>
        <taxon>Oryza</taxon>
    </lineage>
</organism>
<dbReference type="EnsemblPlants" id="OB11G20070.1">
    <property type="protein sequence ID" value="OB11G20070.1"/>
    <property type="gene ID" value="OB11G20070"/>
</dbReference>
<accession>J3N871</accession>
<dbReference type="HOGENOM" id="CLU_2203744_0_0_1"/>